<accession>A0ACC1P8P2</accession>
<name>A0ACC1P8P2_9PEZI</name>
<gene>
    <name evidence="1" type="ORF">NUW58_g4533</name>
</gene>
<keyword evidence="2" id="KW-1185">Reference proteome</keyword>
<protein>
    <submittedName>
        <fullName evidence="1">Uncharacterized protein</fullName>
    </submittedName>
</protein>
<dbReference type="EMBL" id="JAPDGR010000798">
    <property type="protein sequence ID" value="KAJ2987393.1"/>
    <property type="molecule type" value="Genomic_DNA"/>
</dbReference>
<sequence length="441" mass="49673">MPPTKKTRAAATSRATKATRAKPRGNVLAERAENAQETSAQTRGIKRPASGDANAQEDQNAENNKPKTGRGRPRAPKAQKIAEPESEDELSEMHLETVALEPAKRGRKPRANVETEIPETQQPEIENLEAAGDSLRPYWRFDEIYKEGEQPDEQRQFFEEETSTAYKPRFIHGTASDPESNDLALRRRVEELTRKHETLEKNYRDLQEIGIHEAERNFDRLKKQSEERANTDKQLIATLKAQLVGETEAAKEAERLRSQLEDSQRKVEELQGKLEEAHDSLTEAKTEIKTLSTKLAAARSTESANMKVPGSAMKSTHANNRHMANAAEAAAQLAQKKENLYGDLTGLLVCGVKRENDEEVFDCVQTGRHGTLHFKLSIAIDGSSDKFEDAQFMYMPQLNAARDKELIDTLPDYLVEEITFPRLHAAKFYSRVVKALSERLD</sequence>
<reference evidence="1" key="1">
    <citation type="submission" date="2022-10" db="EMBL/GenBank/DDBJ databases">
        <title>Genome Sequence of Xylaria curta.</title>
        <authorList>
            <person name="Buettner E."/>
        </authorList>
    </citation>
    <scope>NUCLEOTIDE SEQUENCE</scope>
    <source>
        <strain evidence="1">Babe10</strain>
    </source>
</reference>
<organism evidence="1 2">
    <name type="scientific">Xylaria curta</name>
    <dbReference type="NCBI Taxonomy" id="42375"/>
    <lineage>
        <taxon>Eukaryota</taxon>
        <taxon>Fungi</taxon>
        <taxon>Dikarya</taxon>
        <taxon>Ascomycota</taxon>
        <taxon>Pezizomycotina</taxon>
        <taxon>Sordariomycetes</taxon>
        <taxon>Xylariomycetidae</taxon>
        <taxon>Xylariales</taxon>
        <taxon>Xylariaceae</taxon>
        <taxon>Xylaria</taxon>
    </lineage>
</organism>
<dbReference type="Proteomes" id="UP001143856">
    <property type="component" value="Unassembled WGS sequence"/>
</dbReference>
<evidence type="ECO:0000313" key="1">
    <source>
        <dbReference type="EMBL" id="KAJ2987393.1"/>
    </source>
</evidence>
<comment type="caution">
    <text evidence="1">The sequence shown here is derived from an EMBL/GenBank/DDBJ whole genome shotgun (WGS) entry which is preliminary data.</text>
</comment>
<proteinExistence type="predicted"/>
<evidence type="ECO:0000313" key="2">
    <source>
        <dbReference type="Proteomes" id="UP001143856"/>
    </source>
</evidence>